<dbReference type="Pfam" id="PF13638">
    <property type="entry name" value="PIN_4"/>
    <property type="match status" value="1"/>
</dbReference>
<evidence type="ECO:0000256" key="1">
    <source>
        <dbReference type="ARBA" id="ARBA00022741"/>
    </source>
</evidence>
<dbReference type="InterPro" id="IPR027417">
    <property type="entry name" value="P-loop_NTPase"/>
</dbReference>
<dbReference type="AlphaFoldDB" id="A0A2P8HXF4"/>
<keyword evidence="6" id="KW-1185">Reference proteome</keyword>
<dbReference type="SUPFAM" id="SSF88723">
    <property type="entry name" value="PIN domain-like"/>
    <property type="match status" value="1"/>
</dbReference>
<comment type="similarity">
    <text evidence="3">In the N-terminal section; belongs to the PINc/VapC protein family.</text>
</comment>
<dbReference type="GO" id="GO:0005524">
    <property type="term" value="F:ATP binding"/>
    <property type="evidence" value="ECO:0007669"/>
    <property type="project" value="UniProtKB-KW"/>
</dbReference>
<dbReference type="FunFam" id="3.40.50.300:FF:000013">
    <property type="entry name" value="PhoH family ATPase"/>
    <property type="match status" value="1"/>
</dbReference>
<name>A0A2P8HXF4_9BACI</name>
<dbReference type="SMART" id="SM00670">
    <property type="entry name" value="PINc"/>
    <property type="match status" value="1"/>
</dbReference>
<evidence type="ECO:0000256" key="2">
    <source>
        <dbReference type="ARBA" id="ARBA00022840"/>
    </source>
</evidence>
<dbReference type="Pfam" id="PF02562">
    <property type="entry name" value="PhoH"/>
    <property type="match status" value="1"/>
</dbReference>
<evidence type="ECO:0000259" key="4">
    <source>
        <dbReference type="SMART" id="SM00670"/>
    </source>
</evidence>
<dbReference type="Gene3D" id="3.40.50.300">
    <property type="entry name" value="P-loop containing nucleotide triphosphate hydrolases"/>
    <property type="match status" value="1"/>
</dbReference>
<dbReference type="OrthoDB" id="9773137at2"/>
<dbReference type="FunFam" id="3.40.50.1010:FF:000007">
    <property type="entry name" value="PhoH family protein"/>
    <property type="match status" value="1"/>
</dbReference>
<evidence type="ECO:0000313" key="5">
    <source>
        <dbReference type="EMBL" id="PSL50835.1"/>
    </source>
</evidence>
<accession>A0A2P8HXF4</accession>
<dbReference type="InterPro" id="IPR051451">
    <property type="entry name" value="PhoH2-like"/>
</dbReference>
<dbReference type="PANTHER" id="PTHR30473">
    <property type="entry name" value="PROTEIN PHOH"/>
    <property type="match status" value="1"/>
</dbReference>
<dbReference type="Gene3D" id="3.40.50.1010">
    <property type="entry name" value="5'-nuclease"/>
    <property type="match status" value="1"/>
</dbReference>
<dbReference type="EMBL" id="PYAV01000002">
    <property type="protein sequence ID" value="PSL50835.1"/>
    <property type="molecule type" value="Genomic_DNA"/>
</dbReference>
<keyword evidence="1" id="KW-0547">Nucleotide-binding</keyword>
<organism evidence="5 6">
    <name type="scientific">Salsuginibacillus halophilus</name>
    <dbReference type="NCBI Taxonomy" id="517424"/>
    <lineage>
        <taxon>Bacteria</taxon>
        <taxon>Bacillati</taxon>
        <taxon>Bacillota</taxon>
        <taxon>Bacilli</taxon>
        <taxon>Bacillales</taxon>
        <taxon>Bacillaceae</taxon>
        <taxon>Salsuginibacillus</taxon>
    </lineage>
</organism>
<dbReference type="InterPro" id="IPR003714">
    <property type="entry name" value="PhoH"/>
</dbReference>
<dbReference type="GO" id="GO:0005829">
    <property type="term" value="C:cytosol"/>
    <property type="evidence" value="ECO:0007669"/>
    <property type="project" value="TreeGrafter"/>
</dbReference>
<reference evidence="5 6" key="1">
    <citation type="submission" date="2018-03" db="EMBL/GenBank/DDBJ databases">
        <title>Genomic Encyclopedia of Type Strains, Phase III (KMG-III): the genomes of soil and plant-associated and newly described type strains.</title>
        <authorList>
            <person name="Whitman W."/>
        </authorList>
    </citation>
    <scope>NUCLEOTIDE SEQUENCE [LARGE SCALE GENOMIC DNA]</scope>
    <source>
        <strain evidence="5 6">CGMCC 1.07653</strain>
    </source>
</reference>
<feature type="domain" description="PIN" evidence="4">
    <location>
        <begin position="3"/>
        <end position="130"/>
    </location>
</feature>
<dbReference type="PANTHER" id="PTHR30473:SF2">
    <property type="entry name" value="PIN DOMAIN-CONTAINING PROTEIN"/>
    <property type="match status" value="1"/>
</dbReference>
<proteinExistence type="inferred from homology"/>
<sequence length="437" mass="49219">MIKTYVLDTNVLLHDPSAMFSFHEHAVVLPAVVLEEIDTKKKNMDELGRNARMVSRFLDQLRKKGTLHNGVALDTGGTLRIELNHRSVALVHEKFPEMTNDNRLLAVALNLKQENDQSVILVSKDALVRIKGDVLGLNVEDYMHDRVLPNEEMYKGYRVIYTDPAVIAQFYQTNKMPVETIEAAEIHPNEYVVCKDVQGSSASAVAVYDAVSRQFVPLRYQKDVLWGIRSRNVQQQMALDLLLDDKVKLVTIVGKAGTGKTLLSLAAGLSQVEDHGVFQKLFVARPMVPVGKDLGYLPGEKDDKLRPWMQPLYDNLEFLFNTNRPEELEQILSGMGSIQVEALTYMRGRSLPEQFIIIDEAQNLTRHEVKTILTRTGEKSKIILMGDPTQIDHPYLDERTNGLSFVVDVFKDEAISGHITLEKGERSELAQIAADLL</sequence>
<dbReference type="Proteomes" id="UP000242310">
    <property type="component" value="Unassembled WGS sequence"/>
</dbReference>
<dbReference type="RefSeq" id="WP_106587556.1">
    <property type="nucleotide sequence ID" value="NZ_PYAV01000002.1"/>
</dbReference>
<dbReference type="InterPro" id="IPR002716">
    <property type="entry name" value="PIN_dom"/>
</dbReference>
<dbReference type="CDD" id="cd09883">
    <property type="entry name" value="PIN_VapC_PhoHL-ATPase"/>
    <property type="match status" value="1"/>
</dbReference>
<gene>
    <name evidence="5" type="ORF">B0H94_102111</name>
</gene>
<evidence type="ECO:0000256" key="3">
    <source>
        <dbReference type="ARBA" id="ARBA00046345"/>
    </source>
</evidence>
<comment type="caution">
    <text evidence="5">The sequence shown here is derived from an EMBL/GenBank/DDBJ whole genome shotgun (WGS) entry which is preliminary data.</text>
</comment>
<dbReference type="SUPFAM" id="SSF52540">
    <property type="entry name" value="P-loop containing nucleoside triphosphate hydrolases"/>
    <property type="match status" value="1"/>
</dbReference>
<keyword evidence="2" id="KW-0067">ATP-binding</keyword>
<dbReference type="InterPro" id="IPR029060">
    <property type="entry name" value="PIN-like_dom_sf"/>
</dbReference>
<evidence type="ECO:0000313" key="6">
    <source>
        <dbReference type="Proteomes" id="UP000242310"/>
    </source>
</evidence>
<protein>
    <submittedName>
        <fullName evidence="5">PhoH-like ATPase</fullName>
    </submittedName>
</protein>